<feature type="compositionally biased region" description="Acidic residues" evidence="1">
    <location>
        <begin position="94"/>
        <end position="105"/>
    </location>
</feature>
<dbReference type="RefSeq" id="XP_031852150.1">
    <property type="nucleotide sequence ID" value="XM_031996259.1"/>
</dbReference>
<evidence type="ECO:0000256" key="1">
    <source>
        <dbReference type="SAM" id="MobiDB-lite"/>
    </source>
</evidence>
<gene>
    <name evidence="2" type="ORF">SAPINGB_P001538</name>
</gene>
<sequence length="400" mass="43734">MDFLGPDYLEALSLLAEFKDDYPGLLKELRLCEPRAAIALYPESNGNNYIGSSNNSRGSSSGSGSGSSSGSSSSSSSKGKTISETSYTKRMEDVDMDSVPDTLEEADQKNKKKLEEGKAATSSKLPNGGVSTLDELLAKFPAPVRTPPRHPELDLYFALYIWVYLALGEYLNAVSIVKRYGLDAPLFVASPLVVASARAARLFDPQTYAHTLAQQKEHRNLETTLLDDKKADIKAKFDETKRVAALWDYSKIYALREAYAWDEDIKEDKTEDTNANGNGAVTVGKLVDEALAKFRRTVHGRIVSSFGTIRPATVVTYLGLRDVGDESGEAVLAALKRELGDEAKGWTMKSTEGSYGVTELLVPPVQIPRPQQNARTTAEKRAQMQELISAATHLEQRLGV</sequence>
<proteinExistence type="predicted"/>
<dbReference type="GeneID" id="43580359"/>
<reference evidence="2 3" key="1">
    <citation type="submission" date="2019-09" db="EMBL/GenBank/DDBJ databases">
        <authorList>
            <person name="Brejova B."/>
        </authorList>
    </citation>
    <scope>NUCLEOTIDE SEQUENCE [LARGE SCALE GENOMIC DNA]</scope>
</reference>
<dbReference type="EMBL" id="CABVLU010000001">
    <property type="protein sequence ID" value="VVT47091.1"/>
    <property type="molecule type" value="Genomic_DNA"/>
</dbReference>
<evidence type="ECO:0000313" key="3">
    <source>
        <dbReference type="Proteomes" id="UP000398389"/>
    </source>
</evidence>
<dbReference type="AlphaFoldDB" id="A0A5E8BCD3"/>
<name>A0A5E8BCD3_9ASCO</name>
<feature type="compositionally biased region" description="Basic and acidic residues" evidence="1">
    <location>
        <begin position="106"/>
        <end position="118"/>
    </location>
</feature>
<feature type="compositionally biased region" description="Low complexity" evidence="1">
    <location>
        <begin position="68"/>
        <end position="77"/>
    </location>
</feature>
<keyword evidence="3" id="KW-1185">Reference proteome</keyword>
<accession>A0A5E8BCD3</accession>
<evidence type="ECO:0000313" key="2">
    <source>
        <dbReference type="EMBL" id="VVT47091.1"/>
    </source>
</evidence>
<organism evidence="2 3">
    <name type="scientific">Magnusiomyces paraingens</name>
    <dbReference type="NCBI Taxonomy" id="2606893"/>
    <lineage>
        <taxon>Eukaryota</taxon>
        <taxon>Fungi</taxon>
        <taxon>Dikarya</taxon>
        <taxon>Ascomycota</taxon>
        <taxon>Saccharomycotina</taxon>
        <taxon>Dipodascomycetes</taxon>
        <taxon>Dipodascales</taxon>
        <taxon>Dipodascaceae</taxon>
        <taxon>Magnusiomyces</taxon>
    </lineage>
</organism>
<dbReference type="Proteomes" id="UP000398389">
    <property type="component" value="Unassembled WGS sequence"/>
</dbReference>
<feature type="region of interest" description="Disordered" evidence="1">
    <location>
        <begin position="43"/>
        <end position="127"/>
    </location>
</feature>
<feature type="compositionally biased region" description="Low complexity" evidence="1">
    <location>
        <begin position="44"/>
        <end position="60"/>
    </location>
</feature>
<protein>
    <submittedName>
        <fullName evidence="2">Uncharacterized protein</fullName>
    </submittedName>
</protein>